<dbReference type="InterPro" id="IPR050166">
    <property type="entry name" value="ABC_transporter_ATP-bind"/>
</dbReference>
<dbReference type="InterPro" id="IPR017871">
    <property type="entry name" value="ABC_transporter-like_CS"/>
</dbReference>
<evidence type="ECO:0000256" key="1">
    <source>
        <dbReference type="ARBA" id="ARBA00005417"/>
    </source>
</evidence>
<dbReference type="SMART" id="SM00382">
    <property type="entry name" value="AAA"/>
    <property type="match status" value="1"/>
</dbReference>
<dbReference type="SUPFAM" id="SSF52540">
    <property type="entry name" value="P-loop containing nucleoside triphosphate hydrolases"/>
    <property type="match status" value="1"/>
</dbReference>
<organism evidence="7">
    <name type="scientific">Oxalobacter aliiformigenes</name>
    <dbReference type="NCBI Taxonomy" id="2946593"/>
    <lineage>
        <taxon>Bacteria</taxon>
        <taxon>Pseudomonadati</taxon>
        <taxon>Pseudomonadota</taxon>
        <taxon>Betaproteobacteria</taxon>
        <taxon>Burkholderiales</taxon>
        <taxon>Oxalobacteraceae</taxon>
        <taxon>Oxalobacter</taxon>
    </lineage>
</organism>
<evidence type="ECO:0000256" key="5">
    <source>
        <dbReference type="ARBA" id="ARBA00022840"/>
    </source>
</evidence>
<dbReference type="CDD" id="cd03293">
    <property type="entry name" value="ABC_NrtD_SsuB_transporters"/>
    <property type="match status" value="1"/>
</dbReference>
<dbReference type="EMBL" id="CP098248">
    <property type="protein sequence ID" value="WAV96396.1"/>
    <property type="molecule type" value="Genomic_DNA"/>
</dbReference>
<evidence type="ECO:0000313" key="9">
    <source>
        <dbReference type="Proteomes" id="UP001164794"/>
    </source>
</evidence>
<dbReference type="InterPro" id="IPR003593">
    <property type="entry name" value="AAA+_ATPase"/>
</dbReference>
<evidence type="ECO:0000259" key="6">
    <source>
        <dbReference type="PROSITE" id="PS50893"/>
    </source>
</evidence>
<dbReference type="PANTHER" id="PTHR42788">
    <property type="entry name" value="TAURINE IMPORT ATP-BINDING PROTEIN-RELATED"/>
    <property type="match status" value="1"/>
</dbReference>
<dbReference type="GO" id="GO:0016887">
    <property type="term" value="F:ATP hydrolysis activity"/>
    <property type="evidence" value="ECO:0007669"/>
    <property type="project" value="InterPro"/>
</dbReference>
<feature type="domain" description="ABC transporter" evidence="6">
    <location>
        <begin position="5"/>
        <end position="236"/>
    </location>
</feature>
<dbReference type="PANTHER" id="PTHR42788:SF13">
    <property type="entry name" value="ALIPHATIC SULFONATES IMPORT ATP-BINDING PROTEIN SSUB"/>
    <property type="match status" value="1"/>
</dbReference>
<keyword evidence="4" id="KW-0547">Nucleotide-binding</keyword>
<evidence type="ECO:0000313" key="8">
    <source>
        <dbReference type="EMBL" id="WAV96396.1"/>
    </source>
</evidence>
<proteinExistence type="inferred from homology"/>
<dbReference type="Pfam" id="PF00005">
    <property type="entry name" value="ABC_tran"/>
    <property type="match status" value="1"/>
</dbReference>
<gene>
    <name evidence="8" type="ORF">NB645_05970</name>
    <name evidence="7" type="ORF">NB646_07190</name>
</gene>
<keyword evidence="3" id="KW-1003">Cell membrane</keyword>
<dbReference type="InterPro" id="IPR003439">
    <property type="entry name" value="ABC_transporter-like_ATP-bd"/>
</dbReference>
<evidence type="ECO:0000256" key="3">
    <source>
        <dbReference type="ARBA" id="ARBA00022475"/>
    </source>
</evidence>
<name>A0A9E9LKF6_9BURK</name>
<evidence type="ECO:0000256" key="4">
    <source>
        <dbReference type="ARBA" id="ARBA00022741"/>
    </source>
</evidence>
<keyword evidence="9" id="KW-1185">Reference proteome</keyword>
<dbReference type="PROSITE" id="PS00211">
    <property type="entry name" value="ABC_TRANSPORTER_1"/>
    <property type="match status" value="1"/>
</dbReference>
<dbReference type="EMBL" id="CP098251">
    <property type="protein sequence ID" value="WAV90641.1"/>
    <property type="molecule type" value="Genomic_DNA"/>
</dbReference>
<dbReference type="PROSITE" id="PS50893">
    <property type="entry name" value="ABC_TRANSPORTER_2"/>
    <property type="match status" value="1"/>
</dbReference>
<dbReference type="GO" id="GO:0005524">
    <property type="term" value="F:ATP binding"/>
    <property type="evidence" value="ECO:0007669"/>
    <property type="project" value="UniProtKB-KW"/>
</dbReference>
<sequence length="259" mass="29073">MVNGIVISGVNKLFTNTQNETVTALSDIHLEISSGSFTSLIGPSGCGKSTLLRLIAGLIRPDNGTLALDGKAIEKPGSDRGFMFQEHTLFPWLTIRDNIAFSLRAQGIYREMSSRVDEFLELVGLKDFGNYYPHQLSGGMCQRASLARAIVSHPKVLLLDEPFGALDAFTRMNMQDELLRIWKERNMTMIMVTHDVDEAIYLSDRIVVMSPRPGRITKILNVPFSRPRARSSNEFLRCRGEILRLLDFGGTVMEPEFYL</sequence>
<protein>
    <submittedName>
        <fullName evidence="7">ABC transporter ATP-binding protein</fullName>
    </submittedName>
</protein>
<reference evidence="8" key="1">
    <citation type="journal article" date="2022" name="Front. Microbiol.">
        <title>New perspectives on an old grouping: The genomic and phenotypic variability of Oxalobacter formigenes and the implications for calcium oxalate stone prevention.</title>
        <authorList>
            <person name="Chmiel J.A."/>
            <person name="Carr C."/>
            <person name="Stuivenberg G.A."/>
            <person name="Venema R."/>
            <person name="Chanyi R.M."/>
            <person name="Al K.F."/>
            <person name="Giguere D."/>
            <person name="Say H."/>
            <person name="Akouris P.P."/>
            <person name="Dominguez Romero S.A."/>
            <person name="Kwong A."/>
            <person name="Tai V."/>
            <person name="Koval S.F."/>
            <person name="Razvi H."/>
            <person name="Bjazevic J."/>
            <person name="Burton J.P."/>
        </authorList>
    </citation>
    <scope>NUCLEOTIDE SEQUENCE</scope>
    <source>
        <strain evidence="8">HOxNP-1</strain>
    </source>
</reference>
<dbReference type="Proteomes" id="UP001164794">
    <property type="component" value="Chromosome"/>
</dbReference>
<dbReference type="Proteomes" id="UP001164819">
    <property type="component" value="Chromosome"/>
</dbReference>
<keyword evidence="3" id="KW-0472">Membrane</keyword>
<reference evidence="7" key="2">
    <citation type="journal article" date="2022" name="Front. Microbiol.">
        <title>New perspectives on an old grouping: The genomic and phenotypic variability of Oxalobacter formigenes and the implications for calcium oxalate stone prevention.</title>
        <authorList>
            <person name="Chmiel J.A."/>
            <person name="Carr C."/>
            <person name="Stuivenberg G.A."/>
            <person name="Venema R."/>
            <person name="Chanyi R.M."/>
            <person name="Al K.F."/>
            <person name="Giguere D."/>
            <person name="Say H."/>
            <person name="Akouris P.P."/>
            <person name="Dominguez Romero S.A."/>
            <person name="Kwong A."/>
            <person name="Tai V."/>
            <person name="Koval S.F."/>
            <person name="Razvi H."/>
            <person name="Bjazevic J."/>
            <person name="Burton J.P."/>
        </authorList>
    </citation>
    <scope>NUCLEOTIDE SEQUENCE</scope>
    <source>
        <strain evidence="7">OxK</strain>
    </source>
</reference>
<accession>A0A9E9LKF6</accession>
<evidence type="ECO:0000313" key="7">
    <source>
        <dbReference type="EMBL" id="WAV90641.1"/>
    </source>
</evidence>
<comment type="similarity">
    <text evidence="1">Belongs to the ABC transporter superfamily.</text>
</comment>
<dbReference type="Gene3D" id="3.40.50.300">
    <property type="entry name" value="P-loop containing nucleotide triphosphate hydrolases"/>
    <property type="match status" value="1"/>
</dbReference>
<dbReference type="RefSeq" id="WP_269263873.1">
    <property type="nucleotide sequence ID" value="NZ_CP098248.1"/>
</dbReference>
<dbReference type="InterPro" id="IPR027417">
    <property type="entry name" value="P-loop_NTPase"/>
</dbReference>
<keyword evidence="2" id="KW-0813">Transport</keyword>
<keyword evidence="5 7" id="KW-0067">ATP-binding</keyword>
<dbReference type="AlphaFoldDB" id="A0A9E9LKF6"/>
<evidence type="ECO:0000256" key="2">
    <source>
        <dbReference type="ARBA" id="ARBA00022448"/>
    </source>
</evidence>